<dbReference type="SUPFAM" id="SSF46785">
    <property type="entry name" value="Winged helix' DNA-binding domain"/>
    <property type="match status" value="1"/>
</dbReference>
<dbReference type="InterPro" id="IPR036388">
    <property type="entry name" value="WH-like_DNA-bd_sf"/>
</dbReference>
<dbReference type="InterPro" id="IPR002934">
    <property type="entry name" value="Polymerase_NTP_transf_dom"/>
</dbReference>
<dbReference type="Proteomes" id="UP000248897">
    <property type="component" value="Chromosome 1"/>
</dbReference>
<dbReference type="GO" id="GO:0006355">
    <property type="term" value="P:regulation of DNA-templated transcription"/>
    <property type="evidence" value="ECO:0007669"/>
    <property type="project" value="UniProtKB-ARBA"/>
</dbReference>
<accession>A0A2X4WQD0</accession>
<dbReference type="InterPro" id="IPR011991">
    <property type="entry name" value="ArsR-like_HTH"/>
</dbReference>
<dbReference type="EMBL" id="LS483469">
    <property type="protein sequence ID" value="SQI29145.1"/>
    <property type="molecule type" value="Genomic_DNA"/>
</dbReference>
<evidence type="ECO:0000313" key="4">
    <source>
        <dbReference type="Proteomes" id="UP000248897"/>
    </source>
</evidence>
<name>A0A2X4WQD0_SERPL</name>
<protein>
    <submittedName>
        <fullName evidence="2">Nucleotidyltransferase domain-containing protein</fullName>
    </submittedName>
    <submittedName>
        <fullName evidence="3">Predicted nucleotidyltransferases</fullName>
    </submittedName>
</protein>
<evidence type="ECO:0000259" key="1">
    <source>
        <dbReference type="Pfam" id="PF01909"/>
    </source>
</evidence>
<dbReference type="InterPro" id="IPR043519">
    <property type="entry name" value="NT_sf"/>
</dbReference>
<evidence type="ECO:0000313" key="5">
    <source>
        <dbReference type="Proteomes" id="UP000594967"/>
    </source>
</evidence>
<reference evidence="3 4" key="1">
    <citation type="submission" date="2018-06" db="EMBL/GenBank/DDBJ databases">
        <authorList>
            <consortium name="Pathogen Informatics"/>
            <person name="Doyle S."/>
        </authorList>
    </citation>
    <scope>NUCLEOTIDE SEQUENCE [LARGE SCALE GENOMIC DNA]</scope>
    <source>
        <strain evidence="3 4">NCTC12961</strain>
    </source>
</reference>
<reference evidence="2 5" key="2">
    <citation type="submission" date="2020-12" db="EMBL/GenBank/DDBJ databases">
        <title>FDA dAtabase for Regulatory Grade micrObial Sequences (FDA-ARGOS): Supporting development and validation of Infectious Disease Dx tests.</title>
        <authorList>
            <person name="Sproer C."/>
            <person name="Gronow S."/>
            <person name="Severitt S."/>
            <person name="Schroder I."/>
            <person name="Tallon L."/>
            <person name="Sadzewicz L."/>
            <person name="Zhao X."/>
            <person name="Boylan J."/>
            <person name="Ott S."/>
            <person name="Bowen H."/>
            <person name="Vavikolanu K."/>
            <person name="Mehta A."/>
            <person name="Aluvathingal J."/>
            <person name="Nadendla S."/>
            <person name="Lowell S."/>
            <person name="Myers T."/>
            <person name="Yan Y."/>
            <person name="Sichtig H."/>
        </authorList>
    </citation>
    <scope>NUCLEOTIDE SEQUENCE [LARGE SCALE GENOMIC DNA]</scope>
    <source>
        <strain evidence="2 5">FDAARGOS_907</strain>
    </source>
</reference>
<dbReference type="CDD" id="cd00090">
    <property type="entry name" value="HTH_ARSR"/>
    <property type="match status" value="1"/>
</dbReference>
<evidence type="ECO:0000313" key="2">
    <source>
        <dbReference type="EMBL" id="QPS23049.1"/>
    </source>
</evidence>
<dbReference type="SUPFAM" id="SSF81301">
    <property type="entry name" value="Nucleotidyltransferase"/>
    <property type="match status" value="1"/>
</dbReference>
<dbReference type="EMBL" id="CP065673">
    <property type="protein sequence ID" value="QPS23049.1"/>
    <property type="molecule type" value="Genomic_DNA"/>
</dbReference>
<keyword evidence="5" id="KW-1185">Reference proteome</keyword>
<proteinExistence type="predicted"/>
<dbReference type="RefSeq" id="WP_063198943.1">
    <property type="nucleotide sequence ID" value="NZ_CAMITG010000007.1"/>
</dbReference>
<dbReference type="InterPro" id="IPR036390">
    <property type="entry name" value="WH_DNA-bd_sf"/>
</dbReference>
<dbReference type="GO" id="GO:0016779">
    <property type="term" value="F:nucleotidyltransferase activity"/>
    <property type="evidence" value="ECO:0007669"/>
    <property type="project" value="InterPro"/>
</dbReference>
<keyword evidence="3" id="KW-0808">Transferase</keyword>
<feature type="domain" description="Polymerase nucleotidyl transferase" evidence="1">
    <location>
        <begin position="108"/>
        <end position="143"/>
    </location>
</feature>
<dbReference type="Gene3D" id="3.30.460.10">
    <property type="entry name" value="Beta Polymerase, domain 2"/>
    <property type="match status" value="1"/>
</dbReference>
<dbReference type="CDD" id="cd05403">
    <property type="entry name" value="NT_KNTase_like"/>
    <property type="match status" value="1"/>
</dbReference>
<evidence type="ECO:0000313" key="3">
    <source>
        <dbReference type="EMBL" id="SQI29145.1"/>
    </source>
</evidence>
<sequence>MSHPLLDILFSEYRRKVLSLLLTQPEQAFHVREIARRTATQAGTLHKELNKLAQGGILLRQQQGNQICYRANPDCLIFTELAAVFRKTSGIVGCLQQALSGLDAELELAFVFGSIASGKANADSDIDVLIVGDVPFTEIINTFYPLQETLGREINPKLYSSAEWRLALAEGSAFIQDIMNKPQLWILGDKDDIGQFGRHRPGGDTA</sequence>
<dbReference type="AlphaFoldDB" id="A0A2X4WQD0"/>
<gene>
    <name evidence="2" type="ORF">I6G64_12110</name>
    <name evidence="3" type="ORF">NCTC12961_00082</name>
</gene>
<dbReference type="Proteomes" id="UP000594967">
    <property type="component" value="Chromosome"/>
</dbReference>
<dbReference type="Gene3D" id="1.10.10.10">
    <property type="entry name" value="Winged helix-like DNA-binding domain superfamily/Winged helix DNA-binding domain"/>
    <property type="match status" value="1"/>
</dbReference>
<dbReference type="Pfam" id="PF01909">
    <property type="entry name" value="NTP_transf_2"/>
    <property type="match status" value="1"/>
</dbReference>
<organism evidence="3 4">
    <name type="scientific">Serratia plymuthica</name>
    <dbReference type="NCBI Taxonomy" id="82996"/>
    <lineage>
        <taxon>Bacteria</taxon>
        <taxon>Pseudomonadati</taxon>
        <taxon>Pseudomonadota</taxon>
        <taxon>Gammaproteobacteria</taxon>
        <taxon>Enterobacterales</taxon>
        <taxon>Yersiniaceae</taxon>
        <taxon>Serratia</taxon>
    </lineage>
</organism>